<dbReference type="Pfam" id="PF00226">
    <property type="entry name" value="DnaJ"/>
    <property type="match status" value="1"/>
</dbReference>
<dbReference type="Proteomes" id="UP000282211">
    <property type="component" value="Unassembled WGS sequence"/>
</dbReference>
<dbReference type="Pfam" id="PF05099">
    <property type="entry name" value="TerB"/>
    <property type="match status" value="1"/>
</dbReference>
<proteinExistence type="predicted"/>
<dbReference type="PROSITE" id="PS50076">
    <property type="entry name" value="DNAJ_2"/>
    <property type="match status" value="1"/>
</dbReference>
<dbReference type="InterPro" id="IPR007791">
    <property type="entry name" value="DjlA_N"/>
</dbReference>
<evidence type="ECO:0000313" key="3">
    <source>
        <dbReference type="Proteomes" id="UP000282211"/>
    </source>
</evidence>
<dbReference type="SUPFAM" id="SSF158682">
    <property type="entry name" value="TerB-like"/>
    <property type="match status" value="1"/>
</dbReference>
<accession>A0A420WLE3</accession>
<reference evidence="2 3" key="1">
    <citation type="submission" date="2018-10" db="EMBL/GenBank/DDBJ databases">
        <title>Genomic Encyclopedia of Type Strains, Phase IV (KMG-IV): sequencing the most valuable type-strain genomes for metagenomic binning, comparative biology and taxonomic classification.</title>
        <authorList>
            <person name="Goeker M."/>
        </authorList>
    </citation>
    <scope>NUCLEOTIDE SEQUENCE [LARGE SCALE GENOMIC DNA]</scope>
    <source>
        <strain evidence="2 3">DSM 22008</strain>
    </source>
</reference>
<dbReference type="SUPFAM" id="SSF46565">
    <property type="entry name" value="Chaperone J-domain"/>
    <property type="match status" value="1"/>
</dbReference>
<feature type="domain" description="J" evidence="1">
    <location>
        <begin position="160"/>
        <end position="237"/>
    </location>
</feature>
<dbReference type="InterPro" id="IPR029024">
    <property type="entry name" value="TerB-like"/>
</dbReference>
<dbReference type="RefSeq" id="WP_121099480.1">
    <property type="nucleotide sequence ID" value="NZ_RBII01000001.1"/>
</dbReference>
<dbReference type="AlphaFoldDB" id="A0A420WLE3"/>
<dbReference type="Gene3D" id="1.10.3680.10">
    <property type="entry name" value="TerB-like"/>
    <property type="match status" value="1"/>
</dbReference>
<dbReference type="FunCoup" id="A0A420WLE3">
    <property type="interactions" value="47"/>
</dbReference>
<keyword evidence="3" id="KW-1185">Reference proteome</keyword>
<dbReference type="InterPro" id="IPR036869">
    <property type="entry name" value="J_dom_sf"/>
</dbReference>
<dbReference type="EMBL" id="RBII01000001">
    <property type="protein sequence ID" value="RKQ71732.1"/>
    <property type="molecule type" value="Genomic_DNA"/>
</dbReference>
<dbReference type="PRINTS" id="PR00625">
    <property type="entry name" value="JDOMAIN"/>
</dbReference>
<evidence type="ECO:0000259" key="1">
    <source>
        <dbReference type="PROSITE" id="PS50076"/>
    </source>
</evidence>
<dbReference type="SMART" id="SM00271">
    <property type="entry name" value="DnaJ"/>
    <property type="match status" value="1"/>
</dbReference>
<dbReference type="InParanoid" id="A0A420WLE3"/>
<dbReference type="CDD" id="cd07316">
    <property type="entry name" value="terB_like_DjlA"/>
    <property type="match status" value="1"/>
</dbReference>
<dbReference type="OrthoDB" id="9782583at2"/>
<sequence length="237" mass="26071">MSIWQSIFSGAAQIFGPPATVCQEGRAGPIDQTGLVVALVALGAKMAKADGQVRIEDIHAFQQVFQPQPSSETQVAKFFDLARQTTLGFERYAKIVAKYFRAKPAALEDVMDGLFHIALADGIVTEEEHAYLERVGEIFGFSDREYDRIRSSNLGVSPKNPYLILGVDEDISDKDLKRAYRRMAAANHPDRLIARGAPRELMGLANHKMAVINRAYADIMALRAGKPLKGRGLPRAS</sequence>
<dbReference type="CDD" id="cd06257">
    <property type="entry name" value="DnaJ"/>
    <property type="match status" value="1"/>
</dbReference>
<comment type="caution">
    <text evidence="2">The sequence shown here is derived from an EMBL/GenBank/DDBJ whole genome shotgun (WGS) entry which is preliminary data.</text>
</comment>
<protein>
    <submittedName>
        <fullName evidence="2">DnaJ like chaperone protein</fullName>
    </submittedName>
</protein>
<gene>
    <name evidence="2" type="ORF">DES40_1061</name>
</gene>
<dbReference type="Gene3D" id="1.10.287.110">
    <property type="entry name" value="DnaJ domain"/>
    <property type="match status" value="1"/>
</dbReference>
<dbReference type="InterPro" id="IPR001623">
    <property type="entry name" value="DnaJ_domain"/>
</dbReference>
<evidence type="ECO:0000313" key="2">
    <source>
        <dbReference type="EMBL" id="RKQ71732.1"/>
    </source>
</evidence>
<organism evidence="2 3">
    <name type="scientific">Litorimonas taeanensis</name>
    <dbReference type="NCBI Taxonomy" id="568099"/>
    <lineage>
        <taxon>Bacteria</taxon>
        <taxon>Pseudomonadati</taxon>
        <taxon>Pseudomonadota</taxon>
        <taxon>Alphaproteobacteria</taxon>
        <taxon>Maricaulales</taxon>
        <taxon>Robiginitomaculaceae</taxon>
    </lineage>
</organism>
<name>A0A420WLE3_9PROT</name>